<dbReference type="GO" id="GO:0009035">
    <property type="term" value="F:type I site-specific deoxyribonuclease activity"/>
    <property type="evidence" value="ECO:0007669"/>
    <property type="project" value="UniProtKB-EC"/>
</dbReference>
<dbReference type="EMBL" id="AP011528">
    <property type="protein sequence ID" value="BAP62889.1"/>
    <property type="molecule type" value="Genomic_DNA"/>
</dbReference>
<dbReference type="GO" id="GO:0009307">
    <property type="term" value="P:DNA restriction-modification system"/>
    <property type="evidence" value="ECO:0007669"/>
    <property type="project" value="UniProtKB-KW"/>
</dbReference>
<dbReference type="InterPro" id="IPR014001">
    <property type="entry name" value="Helicase_ATP-bd"/>
</dbReference>
<evidence type="ECO:0000259" key="11">
    <source>
        <dbReference type="PROSITE" id="PS51192"/>
    </source>
</evidence>
<dbReference type="CDD" id="cd18030">
    <property type="entry name" value="DEXHc_RE_I_HsdR"/>
    <property type="match status" value="1"/>
</dbReference>
<evidence type="ECO:0000256" key="2">
    <source>
        <dbReference type="ARBA" id="ARBA00008598"/>
    </source>
</evidence>
<dbReference type="GO" id="GO:0120545">
    <property type="term" value="F:nucleic acid conformation isomerase activity"/>
    <property type="evidence" value="ECO:0007669"/>
    <property type="project" value="UniProtKB-ARBA"/>
</dbReference>
<dbReference type="AlphaFoldDB" id="A0A2Z5PG39"/>
<dbReference type="GO" id="GO:0005524">
    <property type="term" value="F:ATP binding"/>
    <property type="evidence" value="ECO:0007669"/>
    <property type="project" value="UniProtKB-KW"/>
</dbReference>
<dbReference type="InterPro" id="IPR051268">
    <property type="entry name" value="Type-I_R_enzyme_R_subunit"/>
</dbReference>
<name>A0A2Z5PG39_METMI</name>
<gene>
    <name evidence="12" type="primary">hsdR</name>
    <name evidence="12" type="ORF">MMOS7_08030</name>
</gene>
<dbReference type="PANTHER" id="PTHR30195:SF15">
    <property type="entry name" value="TYPE I RESTRICTION ENZYME HINDI ENDONUCLEASE SUBUNIT"/>
    <property type="match status" value="1"/>
</dbReference>
<proteinExistence type="inferred from homology"/>
<keyword evidence="4" id="KW-0540">Nuclease</keyword>
<dbReference type="CDD" id="cd22332">
    <property type="entry name" value="HsdR_N"/>
    <property type="match status" value="1"/>
</dbReference>
<dbReference type="EC" id="3.1.21.3" evidence="3"/>
<dbReference type="InterPro" id="IPR040980">
    <property type="entry name" value="SWI2_SNF2"/>
</dbReference>
<accession>A0A2Z5PG39</accession>
<dbReference type="Pfam" id="PF04313">
    <property type="entry name" value="HSDR_N"/>
    <property type="match status" value="1"/>
</dbReference>
<evidence type="ECO:0000256" key="5">
    <source>
        <dbReference type="ARBA" id="ARBA00022741"/>
    </source>
</evidence>
<dbReference type="InterPro" id="IPR004473">
    <property type="entry name" value="Restrct_endonuc_typeI_HsdR"/>
</dbReference>
<keyword evidence="10" id="KW-0238">DNA-binding</keyword>
<evidence type="ECO:0000256" key="8">
    <source>
        <dbReference type="ARBA" id="ARBA00022801"/>
    </source>
</evidence>
<dbReference type="CDD" id="cd18800">
    <property type="entry name" value="SF2_C_EcoR124I-like"/>
    <property type="match status" value="1"/>
</dbReference>
<dbReference type="GO" id="GO:0003677">
    <property type="term" value="F:DNA binding"/>
    <property type="evidence" value="ECO:0007669"/>
    <property type="project" value="UniProtKB-KW"/>
</dbReference>
<dbReference type="SUPFAM" id="SSF52540">
    <property type="entry name" value="P-loop containing nucleoside triphosphate hydrolases"/>
    <property type="match status" value="2"/>
</dbReference>
<keyword evidence="6" id="KW-0680">Restriction system</keyword>
<feature type="domain" description="Helicase ATP-binding" evidence="11">
    <location>
        <begin position="296"/>
        <end position="455"/>
    </location>
</feature>
<reference evidence="12 13" key="1">
    <citation type="submission" date="2009-06" db="EMBL/GenBank/DDBJ databases">
        <title>Molecular Evidence for Microbiologically Influenced Corrosion from genome of Methanogen.</title>
        <authorList>
            <person name="Ito N."/>
            <person name="Tsurumaru H."/>
            <person name="Shimizu A."/>
            <person name="Harada T."/>
            <person name="Hosoyama A."/>
            <person name="Horikawa H."/>
            <person name="Wakai S."/>
            <person name="Sasaki K."/>
            <person name="Nishijima K."/>
            <person name="Ataku H."/>
            <person name="Yamazaki J."/>
            <person name="Mise M."/>
            <person name="Yamazaki S."/>
            <person name="Tanikawa S."/>
            <person name="Harayama S."/>
            <person name="Fujita N."/>
        </authorList>
    </citation>
    <scope>NUCLEOTIDE SEQUENCE [LARGE SCALE GENOMIC DNA]</scope>
    <source>
        <strain evidence="13">OS7 ( NBRC 103642)</strain>
    </source>
</reference>
<dbReference type="InterPro" id="IPR021810">
    <property type="entry name" value="T1RH-like_C"/>
</dbReference>
<evidence type="ECO:0000313" key="13">
    <source>
        <dbReference type="Proteomes" id="UP000263689"/>
    </source>
</evidence>
<dbReference type="Gene3D" id="3.90.1570.50">
    <property type="match status" value="1"/>
</dbReference>
<evidence type="ECO:0000256" key="10">
    <source>
        <dbReference type="ARBA" id="ARBA00023125"/>
    </source>
</evidence>
<evidence type="ECO:0000256" key="9">
    <source>
        <dbReference type="ARBA" id="ARBA00022840"/>
    </source>
</evidence>
<dbReference type="InterPro" id="IPR055180">
    <property type="entry name" value="HsdR_RecA-like_helicase_dom_2"/>
</dbReference>
<dbReference type="Proteomes" id="UP000263689">
    <property type="component" value="Chromosome"/>
</dbReference>
<comment type="similarity">
    <text evidence="2">Belongs to the HsdR family.</text>
</comment>
<keyword evidence="8 12" id="KW-0378">Hydrolase</keyword>
<evidence type="ECO:0000256" key="6">
    <source>
        <dbReference type="ARBA" id="ARBA00022747"/>
    </source>
</evidence>
<dbReference type="Pfam" id="PF22679">
    <property type="entry name" value="T1R_D3-like"/>
    <property type="match status" value="1"/>
</dbReference>
<evidence type="ECO:0000313" key="12">
    <source>
        <dbReference type="EMBL" id="BAP62889.1"/>
    </source>
</evidence>
<dbReference type="PROSITE" id="PS51192">
    <property type="entry name" value="HELICASE_ATP_BIND_1"/>
    <property type="match status" value="1"/>
</dbReference>
<dbReference type="PANTHER" id="PTHR30195">
    <property type="entry name" value="TYPE I SITE-SPECIFIC DEOXYRIBONUCLEASE PROTEIN SUBUNIT M AND R"/>
    <property type="match status" value="1"/>
</dbReference>
<dbReference type="SMART" id="SM00487">
    <property type="entry name" value="DEXDc"/>
    <property type="match status" value="1"/>
</dbReference>
<comment type="catalytic activity">
    <reaction evidence="1">
        <text>Endonucleolytic cleavage of DNA to give random double-stranded fragments with terminal 5'-phosphates, ATP is simultaneously hydrolyzed.</text>
        <dbReference type="EC" id="3.1.21.3"/>
    </reaction>
</comment>
<keyword evidence="9" id="KW-0067">ATP-binding</keyword>
<dbReference type="InterPro" id="IPR027417">
    <property type="entry name" value="P-loop_NTPase"/>
</dbReference>
<dbReference type="Gene3D" id="3.40.50.300">
    <property type="entry name" value="P-loop containing nucleotide triphosphate hydrolases"/>
    <property type="match status" value="2"/>
</dbReference>
<dbReference type="InterPro" id="IPR007409">
    <property type="entry name" value="Restrct_endonuc_type1_HsdR_N"/>
</dbReference>
<dbReference type="KEGG" id="mmao:MMOS7_08030"/>
<protein>
    <recommendedName>
        <fullName evidence="3">type I site-specific deoxyribonuclease</fullName>
        <ecNumber evidence="3">3.1.21.3</ecNumber>
    </recommendedName>
</protein>
<keyword evidence="7" id="KW-0255">Endonuclease</keyword>
<evidence type="ECO:0000256" key="4">
    <source>
        <dbReference type="ARBA" id="ARBA00022722"/>
    </source>
</evidence>
<keyword evidence="5" id="KW-0547">Nucleotide-binding</keyword>
<evidence type="ECO:0000256" key="1">
    <source>
        <dbReference type="ARBA" id="ARBA00000851"/>
    </source>
</evidence>
<sequence length="1024" mass="119419">MTDPYINSEPKVQEDSIKLLENLGYEFISEEKNKSKRNNLKDVILKDILKEQLKKLNSYTYKGKTYKFSEKSIENAIDDLDVPLTEGLIKSNEHVYDQLILGNSYEETLDDCSKRSFSMKYIDFDNPENNVFHVTEEYSVQKQNLNQIEKNKRPDLILFVNGIPLGIIELKRSSVSVEEGISQIINYQNKELIPHLFRYIQIAVAGNPGNVYYATTGTEKKFWSVWKEDLSDDLLKTIVIDRIPTKLDKDIYSLFNKARFLEIVKEYTIFDANIKKIARYQQYFAIKETLKSIDNFDANGIRSGGLIWHTQGSGKSLTMVMLTRALKRKINNSKIIVVTDRVDLDKQIKETFFHARLEVLRATTGQNLVKLLKENKDAVITTVINKFESAMRNDIINDSSNVFVLVDESHRTQYGTFHAKMKKTFPHGCYIGFTGTPLMKKEKNSFNKFGHMIHKYTMDQAVADGAVVPLLYEGREVPQEITDKKWLDKKFELISRDLSDEQKEDLKKKWAIFQKVASSERRLEVIAIDINEHFKKNLLGTGFNAMLATNSKFEAVRYHKIFENYGDIKTAFVISPPDLKEGVEELDDENKKLVQNEWGKIIKNYGSEEDYEDRIKSEFKAGEIDLLIVVDKLLTGFDSPRTTTLYVDKELKDHRLLQAIARVNRLYDEKDCGFIIDYRGLLGKLDMALTSYTSLANFDEEDLGTTMINTEQEIHLFKNYYSHLIDLFKPVKNKNDREEYEVFLANKDLRQDFYKYLKHYAKHLGYALSSEHIYDLVEDLKKYKSALKFYVELRKNVSLRYYERIDFGKYEEHMQKLLDTYIGASDVEHLTELVNIFDVENFNREIVRVEGGRAKADLIKSAVEKHIKHSFDENPVYYQSLSDRIKEVLEKYHEKRISDEEYLKSMQHVLKDVQSKNMDLKTYPTLISESQDAKIIFDNIYEYFGEYTGNGFEDDLAELSLKFDSEIKKNLKVNWVESQDVHNSIKQGIDDILWNLEDEMDISVDNEKIIEKIMTMAISRYGKL</sequence>
<dbReference type="REBASE" id="94216">
    <property type="entry name" value="MmaOS7ORF8050P"/>
</dbReference>
<dbReference type="NCBIfam" id="TIGR00348">
    <property type="entry name" value="hsdR"/>
    <property type="match status" value="1"/>
</dbReference>
<organism evidence="12 13">
    <name type="scientific">Methanococcus maripaludis OS7</name>
    <dbReference type="NCBI Taxonomy" id="637915"/>
    <lineage>
        <taxon>Archaea</taxon>
        <taxon>Methanobacteriati</taxon>
        <taxon>Methanobacteriota</taxon>
        <taxon>Methanomada group</taxon>
        <taxon>Methanococci</taxon>
        <taxon>Methanococcales</taxon>
        <taxon>Methanococcaceae</taxon>
        <taxon>Methanococcus</taxon>
    </lineage>
</organism>
<dbReference type="GeneID" id="37875290"/>
<evidence type="ECO:0000256" key="7">
    <source>
        <dbReference type="ARBA" id="ARBA00022759"/>
    </source>
</evidence>
<dbReference type="Pfam" id="PF11867">
    <property type="entry name" value="T1RH-like_C"/>
    <property type="match status" value="1"/>
</dbReference>
<evidence type="ECO:0000256" key="3">
    <source>
        <dbReference type="ARBA" id="ARBA00012654"/>
    </source>
</evidence>
<dbReference type="RefSeq" id="WP_119720847.1">
    <property type="nucleotide sequence ID" value="NZ_AP011528.1"/>
</dbReference>
<dbReference type="Pfam" id="PF18766">
    <property type="entry name" value="SWI2_SNF2"/>
    <property type="match status" value="1"/>
</dbReference>